<evidence type="ECO:0000256" key="2">
    <source>
        <dbReference type="ARBA" id="ARBA00022946"/>
    </source>
</evidence>
<dbReference type="FunFam" id="1.25.40.10:FF:000158">
    <property type="entry name" value="pentatricopeptide repeat-containing protein At2g33680"/>
    <property type="match status" value="1"/>
</dbReference>
<dbReference type="EnsemblPlants" id="OBART04G06390.1">
    <property type="protein sequence ID" value="OBART04G06390.1"/>
    <property type="gene ID" value="OBART04G06390"/>
</dbReference>
<organism evidence="4">
    <name type="scientific">Oryza barthii</name>
    <dbReference type="NCBI Taxonomy" id="65489"/>
    <lineage>
        <taxon>Eukaryota</taxon>
        <taxon>Viridiplantae</taxon>
        <taxon>Streptophyta</taxon>
        <taxon>Embryophyta</taxon>
        <taxon>Tracheophyta</taxon>
        <taxon>Spermatophyta</taxon>
        <taxon>Magnoliopsida</taxon>
        <taxon>Liliopsida</taxon>
        <taxon>Poales</taxon>
        <taxon>Poaceae</taxon>
        <taxon>BOP clade</taxon>
        <taxon>Oryzoideae</taxon>
        <taxon>Oryzeae</taxon>
        <taxon>Oryzinae</taxon>
        <taxon>Oryza</taxon>
    </lineage>
</organism>
<dbReference type="GO" id="GO:0099402">
    <property type="term" value="P:plant organ development"/>
    <property type="evidence" value="ECO:0007669"/>
    <property type="project" value="UniProtKB-ARBA"/>
</dbReference>
<dbReference type="GO" id="GO:0009451">
    <property type="term" value="P:RNA modification"/>
    <property type="evidence" value="ECO:0007669"/>
    <property type="project" value="InterPro"/>
</dbReference>
<evidence type="ECO:0000313" key="4">
    <source>
        <dbReference type="EnsemblPlants" id="OBART04G06390.1"/>
    </source>
</evidence>
<dbReference type="InterPro" id="IPR002885">
    <property type="entry name" value="PPR_rpt"/>
</dbReference>
<accession>A0A0D3FTS4</accession>
<dbReference type="HOGENOM" id="CLU_002706_15_10_1"/>
<dbReference type="Proteomes" id="UP000026960">
    <property type="component" value="Chromosome 4"/>
</dbReference>
<dbReference type="InterPro" id="IPR011990">
    <property type="entry name" value="TPR-like_helical_dom_sf"/>
</dbReference>
<dbReference type="Pfam" id="PF20431">
    <property type="entry name" value="E_motif"/>
    <property type="match status" value="1"/>
</dbReference>
<dbReference type="InterPro" id="IPR046960">
    <property type="entry name" value="PPR_At4g14850-like_plant"/>
</dbReference>
<dbReference type="Gene3D" id="1.25.40.10">
    <property type="entry name" value="Tetratricopeptide repeat domain"/>
    <property type="match status" value="3"/>
</dbReference>
<dbReference type="PROSITE" id="PS51375">
    <property type="entry name" value="PPR"/>
    <property type="match status" value="1"/>
</dbReference>
<dbReference type="PANTHER" id="PTHR47926:SF342">
    <property type="entry name" value="TETRATRICOPEPTIDE-LIKE HELICAL DOMAIN-CONTAINING PROTEIN-RELATED"/>
    <property type="match status" value="1"/>
</dbReference>
<keyword evidence="1" id="KW-0677">Repeat</keyword>
<dbReference type="NCBIfam" id="TIGR00756">
    <property type="entry name" value="PPR"/>
    <property type="match status" value="2"/>
</dbReference>
<evidence type="ECO:0000256" key="3">
    <source>
        <dbReference type="PROSITE-ProRule" id="PRU00708"/>
    </source>
</evidence>
<reference evidence="4" key="1">
    <citation type="journal article" date="2009" name="Rice">
        <title>De Novo Next Generation Sequencing of Plant Genomes.</title>
        <authorList>
            <person name="Rounsley S."/>
            <person name="Marri P.R."/>
            <person name="Yu Y."/>
            <person name="He R."/>
            <person name="Sisneros N."/>
            <person name="Goicoechea J.L."/>
            <person name="Lee S.J."/>
            <person name="Angelova A."/>
            <person name="Kudrna D."/>
            <person name="Luo M."/>
            <person name="Affourtit J."/>
            <person name="Desany B."/>
            <person name="Knight J."/>
            <person name="Niazi F."/>
            <person name="Egholm M."/>
            <person name="Wing R.A."/>
        </authorList>
    </citation>
    <scope>NUCLEOTIDE SEQUENCE [LARGE SCALE GENOMIC DNA]</scope>
    <source>
        <strain evidence="4">cv. IRGC 105608</strain>
    </source>
</reference>
<dbReference type="STRING" id="65489.A0A0D3FTS4"/>
<dbReference type="PaxDb" id="65489-OBART04G06390.1"/>
<dbReference type="Pfam" id="PF01535">
    <property type="entry name" value="PPR"/>
    <property type="match status" value="2"/>
</dbReference>
<dbReference type="InterPro" id="IPR046848">
    <property type="entry name" value="E_motif"/>
</dbReference>
<evidence type="ECO:0000313" key="5">
    <source>
        <dbReference type="Proteomes" id="UP000026960"/>
    </source>
</evidence>
<dbReference type="AlphaFoldDB" id="A0A0D3FTS4"/>
<keyword evidence="2" id="KW-0809">Transit peptide</keyword>
<evidence type="ECO:0000256" key="1">
    <source>
        <dbReference type="ARBA" id="ARBA00022737"/>
    </source>
</evidence>
<name>A0A0D3FTS4_9ORYZ</name>
<dbReference type="PANTHER" id="PTHR47926">
    <property type="entry name" value="PENTATRICOPEPTIDE REPEAT-CONTAINING PROTEIN"/>
    <property type="match status" value="1"/>
</dbReference>
<feature type="repeat" description="PPR" evidence="3">
    <location>
        <begin position="217"/>
        <end position="251"/>
    </location>
</feature>
<protein>
    <recommendedName>
        <fullName evidence="6">Pentatricopeptide repeat-containing protein</fullName>
    </recommendedName>
</protein>
<dbReference type="eggNOG" id="KOG4197">
    <property type="taxonomic scope" value="Eukaryota"/>
</dbReference>
<dbReference type="GO" id="GO:0003723">
    <property type="term" value="F:RNA binding"/>
    <property type="evidence" value="ECO:0007669"/>
    <property type="project" value="InterPro"/>
</dbReference>
<proteinExistence type="predicted"/>
<evidence type="ECO:0008006" key="6">
    <source>
        <dbReference type="Google" id="ProtNLM"/>
    </source>
</evidence>
<reference evidence="4" key="2">
    <citation type="submission" date="2015-03" db="UniProtKB">
        <authorList>
            <consortium name="EnsemblPlants"/>
        </authorList>
    </citation>
    <scope>IDENTIFICATION</scope>
</reference>
<dbReference type="Gramene" id="OBART04G06390.1">
    <property type="protein sequence ID" value="OBART04G06390.1"/>
    <property type="gene ID" value="OBART04G06390"/>
</dbReference>
<keyword evidence="5" id="KW-1185">Reference proteome</keyword>
<sequence length="645" mass="71472">MALNSSPHFVEHLLCYRLLRQHRAPPELLSSNSSTTSQWNTAIRGRLDSGFRGAAVSTFAAMLRAGARRDGYTLPLLNRAAASLPASRGEVELVAAAHSVGVRTGFAANVYFCNTLVDAYARRGDGRLFDEMPARDVVSWTVGDVREVSRVLSYMRLDGCQPSAVTLALVLRVCTAKENVGGGGQLHCYAVKILTHLCRMAALDDAVALFQQSPRRDAISCNIMISEYSSEGNISKVAEMYQRMRREEVCPSCQTLTTVVAAFAKCKCLREGEKLHSFAFRSCLSDAILVESFRHRQLHMVSHELELHLLLAVYRSNTFVWANCVDMLQGLVISYRELGALRLGKATHGYMIRNNYEAQSEKSALVTSIVKLYARLLAVGALIWREGALTASIRKILLPGVQLLKHTRSMAMVWRLWQSGIVPQDARRRRKAKRGDFPELVVSIHSGLVNEAHELFDCMTRTFGITPELGHYTCMVDVLGRSGNLDDALQVISDMNVKPDGRIWGALLASCRTYSNSKLASYAAQKLMKLEPGNVGYHVVFSNAQASSDWWDEVESIRSSMVEMDLQKLPAWTCVAETGCEIEVSIDGPCSQCTVLQSRSPRDCRCQWGLLVAGRVQLLARGSNRSDWMGCEYLALLAVKFSANV</sequence>